<reference evidence="2" key="1">
    <citation type="journal article" date="2019" name="Environ. Microbiol.">
        <title>Fungal ecological strategies reflected in gene transcription - a case study of two litter decomposers.</title>
        <authorList>
            <person name="Barbi F."/>
            <person name="Kohler A."/>
            <person name="Barry K."/>
            <person name="Baskaran P."/>
            <person name="Daum C."/>
            <person name="Fauchery L."/>
            <person name="Ihrmark K."/>
            <person name="Kuo A."/>
            <person name="LaButti K."/>
            <person name="Lipzen A."/>
            <person name="Morin E."/>
            <person name="Grigoriev I.V."/>
            <person name="Henrissat B."/>
            <person name="Lindahl B."/>
            <person name="Martin F."/>
        </authorList>
    </citation>
    <scope>NUCLEOTIDE SEQUENCE</scope>
    <source>
        <strain evidence="2">JB14</strain>
    </source>
</reference>
<feature type="compositionally biased region" description="Polar residues" evidence="1">
    <location>
        <begin position="1"/>
        <end position="25"/>
    </location>
</feature>
<sequence length="175" mass="18633">MLHPGASSSLNIHNNKSSEEVSSNLPAKRPRGRPKGPNYKPPPEQPRPVGCPRKKISPGNTSYGSAATYNEESGTFDVPALPATKFSHKSAEHQPSDDIISTSGSSAPVAVTLDLQPGPAKSSSNAPPDHVFVDLSEEDEEQIAVDETAAAFQDGIGRPHEMIEDDDVFAHARTQ</sequence>
<evidence type="ECO:0000256" key="1">
    <source>
        <dbReference type="SAM" id="MobiDB-lite"/>
    </source>
</evidence>
<organism evidence="2 3">
    <name type="scientific">Gymnopus androsaceus JB14</name>
    <dbReference type="NCBI Taxonomy" id="1447944"/>
    <lineage>
        <taxon>Eukaryota</taxon>
        <taxon>Fungi</taxon>
        <taxon>Dikarya</taxon>
        <taxon>Basidiomycota</taxon>
        <taxon>Agaricomycotina</taxon>
        <taxon>Agaricomycetes</taxon>
        <taxon>Agaricomycetidae</taxon>
        <taxon>Agaricales</taxon>
        <taxon>Marasmiineae</taxon>
        <taxon>Omphalotaceae</taxon>
        <taxon>Gymnopus</taxon>
    </lineage>
</organism>
<dbReference type="Proteomes" id="UP000799118">
    <property type="component" value="Unassembled WGS sequence"/>
</dbReference>
<proteinExistence type="predicted"/>
<gene>
    <name evidence="2" type="ORF">BT96DRAFT_1006322</name>
</gene>
<keyword evidence="3" id="KW-1185">Reference proteome</keyword>
<protein>
    <submittedName>
        <fullName evidence="2">Uncharacterized protein</fullName>
    </submittedName>
</protein>
<evidence type="ECO:0000313" key="2">
    <source>
        <dbReference type="EMBL" id="KAE9386200.1"/>
    </source>
</evidence>
<feature type="region of interest" description="Disordered" evidence="1">
    <location>
        <begin position="85"/>
        <end position="104"/>
    </location>
</feature>
<accession>A0A6A4GLI1</accession>
<name>A0A6A4GLI1_9AGAR</name>
<dbReference type="AlphaFoldDB" id="A0A6A4GLI1"/>
<dbReference type="EMBL" id="ML769902">
    <property type="protein sequence ID" value="KAE9386200.1"/>
    <property type="molecule type" value="Genomic_DNA"/>
</dbReference>
<feature type="compositionally biased region" description="Polar residues" evidence="1">
    <location>
        <begin position="58"/>
        <end position="70"/>
    </location>
</feature>
<evidence type="ECO:0000313" key="3">
    <source>
        <dbReference type="Proteomes" id="UP000799118"/>
    </source>
</evidence>
<feature type="region of interest" description="Disordered" evidence="1">
    <location>
        <begin position="110"/>
        <end position="130"/>
    </location>
</feature>
<feature type="region of interest" description="Disordered" evidence="1">
    <location>
        <begin position="1"/>
        <end position="70"/>
    </location>
</feature>